<keyword evidence="6" id="KW-0371">Homeobox</keyword>
<dbReference type="Proteomes" id="UP000694941">
    <property type="component" value="Unplaced"/>
</dbReference>
<evidence type="ECO:0000313" key="12">
    <source>
        <dbReference type="RefSeq" id="XP_013783735.1"/>
    </source>
</evidence>
<evidence type="ECO:0000256" key="6">
    <source>
        <dbReference type="ARBA" id="ARBA00023155"/>
    </source>
</evidence>
<comment type="subcellular location">
    <subcellularLocation>
        <location evidence="1">Nucleus</location>
    </subcellularLocation>
</comment>
<evidence type="ECO:0000259" key="10">
    <source>
        <dbReference type="PROSITE" id="PS51042"/>
    </source>
</evidence>
<keyword evidence="8" id="KW-0539">Nucleus</keyword>
<dbReference type="PANTHER" id="PTHR14043">
    <property type="entry name" value="CCAAT DISPLACEMENT PROTEIN-RELATED"/>
    <property type="match status" value="1"/>
</dbReference>
<evidence type="ECO:0000256" key="5">
    <source>
        <dbReference type="ARBA" id="ARBA00023125"/>
    </source>
</evidence>
<dbReference type="SMART" id="SM01109">
    <property type="entry name" value="CUT"/>
    <property type="match status" value="1"/>
</dbReference>
<dbReference type="Pfam" id="PF02376">
    <property type="entry name" value="CUT"/>
    <property type="match status" value="1"/>
</dbReference>
<feature type="compositionally biased region" description="Polar residues" evidence="9">
    <location>
        <begin position="201"/>
        <end position="215"/>
    </location>
</feature>
<keyword evidence="2" id="KW-0677">Repeat</keyword>
<evidence type="ECO:0000256" key="1">
    <source>
        <dbReference type="ARBA" id="ARBA00004123"/>
    </source>
</evidence>
<feature type="compositionally biased region" description="Polar residues" evidence="9">
    <location>
        <begin position="365"/>
        <end position="383"/>
    </location>
</feature>
<feature type="compositionally biased region" description="Polar residues" evidence="9">
    <location>
        <begin position="234"/>
        <end position="251"/>
    </location>
</feature>
<proteinExistence type="predicted"/>
<feature type="domain" description="CUT" evidence="10">
    <location>
        <begin position="482"/>
        <end position="569"/>
    </location>
</feature>
<organism evidence="11 12">
    <name type="scientific">Limulus polyphemus</name>
    <name type="common">Atlantic horseshoe crab</name>
    <dbReference type="NCBI Taxonomy" id="6850"/>
    <lineage>
        <taxon>Eukaryota</taxon>
        <taxon>Metazoa</taxon>
        <taxon>Ecdysozoa</taxon>
        <taxon>Arthropoda</taxon>
        <taxon>Chelicerata</taxon>
        <taxon>Merostomata</taxon>
        <taxon>Xiphosura</taxon>
        <taxon>Limulidae</taxon>
        <taxon>Limulus</taxon>
    </lineage>
</organism>
<feature type="region of interest" description="Disordered" evidence="9">
    <location>
        <begin position="619"/>
        <end position="671"/>
    </location>
</feature>
<feature type="region of interest" description="Disordered" evidence="9">
    <location>
        <begin position="365"/>
        <end position="392"/>
    </location>
</feature>
<dbReference type="RefSeq" id="XP_013783735.1">
    <property type="nucleotide sequence ID" value="XM_013928281.1"/>
</dbReference>
<evidence type="ECO:0000256" key="9">
    <source>
        <dbReference type="SAM" id="MobiDB-lite"/>
    </source>
</evidence>
<dbReference type="PROSITE" id="PS51042">
    <property type="entry name" value="CUT"/>
    <property type="match status" value="1"/>
</dbReference>
<gene>
    <name evidence="12" type="primary">LOC106467896</name>
</gene>
<accession>A0ABM1BKD8</accession>
<evidence type="ECO:0000256" key="8">
    <source>
        <dbReference type="ARBA" id="ARBA00023242"/>
    </source>
</evidence>
<evidence type="ECO:0000256" key="7">
    <source>
        <dbReference type="ARBA" id="ARBA00023163"/>
    </source>
</evidence>
<evidence type="ECO:0000256" key="2">
    <source>
        <dbReference type="ARBA" id="ARBA00022737"/>
    </source>
</evidence>
<dbReference type="Gene3D" id="1.10.260.40">
    <property type="entry name" value="lambda repressor-like DNA-binding domains"/>
    <property type="match status" value="1"/>
</dbReference>
<feature type="compositionally biased region" description="Low complexity" evidence="9">
    <location>
        <begin position="633"/>
        <end position="653"/>
    </location>
</feature>
<keyword evidence="4" id="KW-0175">Coiled coil</keyword>
<keyword evidence="3" id="KW-0805">Transcription regulation</keyword>
<evidence type="ECO:0000256" key="3">
    <source>
        <dbReference type="ARBA" id="ARBA00023015"/>
    </source>
</evidence>
<dbReference type="PANTHER" id="PTHR14043:SF2">
    <property type="entry name" value="HOMEOBOX PROTEIN CUT"/>
    <property type="match status" value="1"/>
</dbReference>
<dbReference type="InterPro" id="IPR003350">
    <property type="entry name" value="CUT_dom"/>
</dbReference>
<reference evidence="12" key="1">
    <citation type="submission" date="2025-08" db="UniProtKB">
        <authorList>
            <consortium name="RefSeq"/>
        </authorList>
    </citation>
    <scope>IDENTIFICATION</scope>
    <source>
        <tissue evidence="12">Muscle</tissue>
    </source>
</reference>
<keyword evidence="5" id="KW-0238">DNA-binding</keyword>
<dbReference type="GeneID" id="106467896"/>
<protein>
    <submittedName>
        <fullName evidence="12">Homeobox protein cut-like</fullName>
    </submittedName>
</protein>
<dbReference type="SUPFAM" id="SSF47413">
    <property type="entry name" value="lambda repressor-like DNA-binding domains"/>
    <property type="match status" value="1"/>
</dbReference>
<evidence type="ECO:0000313" key="11">
    <source>
        <dbReference type="Proteomes" id="UP000694941"/>
    </source>
</evidence>
<dbReference type="InterPro" id="IPR010982">
    <property type="entry name" value="Lambda_DNA-bd_dom_sf"/>
</dbReference>
<feature type="non-terminal residue" evidence="12">
    <location>
        <position position="708"/>
    </location>
</feature>
<keyword evidence="11" id="KW-1185">Reference proteome</keyword>
<feature type="region of interest" description="Disordered" evidence="9">
    <location>
        <begin position="192"/>
        <end position="257"/>
    </location>
</feature>
<name>A0ABM1BKD8_LIMPO</name>
<keyword evidence="7" id="KW-0804">Transcription</keyword>
<evidence type="ECO:0000256" key="4">
    <source>
        <dbReference type="ARBA" id="ARBA00023054"/>
    </source>
</evidence>
<sequence>MVINPAKATAMFCTLNNRYADKNLPSTSFEGIAILLEETLKYMGVTFDGQLNFTSYINTMLARTTRGINALIVEARHRAKEGHILQLYQIFIHSILNYALVMINVSAIWLDKIEKTQNTCLSLVTGRYLHVSPITPHSFKAPKAFTIKFFPRALQCEGKDSGLPSSKQEDPVAEERITQILNEAQHAILNSNSKNKKSPLHNGNTGYCSQNGNTPRSEEEREGGGIEGGGGNDGSLNSNNDCRDQYQANNYRRSRKYDNDDIPKEMVSRIYQEELAKLMGQRVEEGFCLSQNQYERTQEEIRHALNIYHQELSCLSQVFPLGASDLSHFTPAPALTNETACTTFSHPNSIANTHPRQEMPIDATVQSQNKRNEQRSGCSSETDSTCHHGSAFSLVRPKTEAVSSLVKAASSHQHNSNLIPLPPTSIMSYAEMPNSDEDLSTSASPLQQMQSITNSLLSQSSLTSISNNPQKPTKAILPPITQQQFDQYNNLNTEEIVKNVKEHLSQYSISQRLFGENILGLSQGSVSDLLARPKPWHMLTQKGREPFIRMKIFLEDENAVHKLVASQYKLPPEKLMRIGGFGGSVNLPAFSKLPHHPIESVSSHHSMFDKNQSAVNLKFPRPMDLQISTPSTAESSPSISLAPSSPTSAVSPTQRRQMSSKKPHHSPISVTTLEPSVYEMAALTTDLDTQSITSKIKDTLLAHNIGQK</sequence>